<protein>
    <submittedName>
        <fullName evidence="1">Rpn family recombination-promoting nuclease/putative transposase</fullName>
    </submittedName>
</protein>
<organism evidence="1 2">
    <name type="scientific">Allocoprobacillus halotolerans</name>
    <dbReference type="NCBI Taxonomy" id="2944914"/>
    <lineage>
        <taxon>Bacteria</taxon>
        <taxon>Bacillati</taxon>
        <taxon>Bacillota</taxon>
        <taxon>Erysipelotrichia</taxon>
        <taxon>Erysipelotrichales</taxon>
        <taxon>Erysipelotrichaceae</taxon>
        <taxon>Allocoprobacillus</taxon>
    </lineage>
</organism>
<dbReference type="Proteomes" id="UP001060112">
    <property type="component" value="Chromosome"/>
</dbReference>
<gene>
    <name evidence="1" type="ORF">NMU03_06075</name>
</gene>
<dbReference type="EMBL" id="CP101620">
    <property type="protein sequence ID" value="UTY40347.1"/>
    <property type="molecule type" value="Genomic_DNA"/>
</dbReference>
<keyword evidence="2" id="KW-1185">Reference proteome</keyword>
<sequence>MNQEYLNILEKLRPIDNEFMQVLFRSEKCVELLVKTIFGDDVSVVKFKTEDKRKNLGGRSIWMDIVATLSDGKIVNIEMERSIENATPLRARYHASILDSSKSYPKQKWHKLSEMYVIFICEKDVFNTKQLVNHVQRTMDNGDLFKDKLHIIYLNASIQDESPLGLLMHDLMCEDPDNMHYKVLRKRVSHFKKTKGGRKKMCKELKKLVEEENKKAEKRGEKRGKLKIIMKILLNKFKNEDLEWVKDCNKKQIEKIEDNIHLDMSYHQFYQLVHS</sequence>
<name>A0ABY5I4R4_9FIRM</name>
<evidence type="ECO:0000313" key="2">
    <source>
        <dbReference type="Proteomes" id="UP001060112"/>
    </source>
</evidence>
<dbReference type="RefSeq" id="WP_290141767.1">
    <property type="nucleotide sequence ID" value="NZ_CP101620.1"/>
</dbReference>
<accession>A0ABY5I4R4</accession>
<dbReference type="Pfam" id="PF12784">
    <property type="entry name" value="PDDEXK_2"/>
    <property type="match status" value="1"/>
</dbReference>
<proteinExistence type="predicted"/>
<evidence type="ECO:0000313" key="1">
    <source>
        <dbReference type="EMBL" id="UTY40347.1"/>
    </source>
</evidence>
<reference evidence="1" key="1">
    <citation type="submission" date="2022-07" db="EMBL/GenBank/DDBJ databases">
        <title>Faecal culturing of patients with breast cancer.</title>
        <authorList>
            <person name="Teng N.M.Y."/>
            <person name="Kiu R."/>
            <person name="Evans R."/>
            <person name="Baker D.J."/>
            <person name="Zenner C."/>
            <person name="Robinson S.D."/>
            <person name="Hall L.J."/>
        </authorList>
    </citation>
    <scope>NUCLEOTIDE SEQUENCE</scope>
    <source>
        <strain evidence="1">LH1062</strain>
    </source>
</reference>